<gene>
    <name evidence="1" type="ORF">Mal64_39160</name>
</gene>
<dbReference type="InterPro" id="IPR010985">
    <property type="entry name" value="Ribbon_hlx_hlx"/>
</dbReference>
<evidence type="ECO:0000313" key="1">
    <source>
        <dbReference type="EMBL" id="TWT86176.1"/>
    </source>
</evidence>
<dbReference type="AlphaFoldDB" id="A0A5C5ZG28"/>
<proteinExistence type="predicted"/>
<accession>A0A5C5ZG28</accession>
<evidence type="ECO:0000313" key="2">
    <source>
        <dbReference type="Proteomes" id="UP000315440"/>
    </source>
</evidence>
<dbReference type="GO" id="GO:0006355">
    <property type="term" value="P:regulation of DNA-templated transcription"/>
    <property type="evidence" value="ECO:0007669"/>
    <property type="project" value="InterPro"/>
</dbReference>
<protein>
    <submittedName>
        <fullName evidence="1">Uncharacterized protein</fullName>
    </submittedName>
</protein>
<dbReference type="SUPFAM" id="SSF47598">
    <property type="entry name" value="Ribbon-helix-helix"/>
    <property type="match status" value="1"/>
</dbReference>
<sequence>MKTTVDIPDELYPQIAAASAAHGVSVEQFILMAAQCNIEQSAAAGDAAMKEAEALAWWNSFGKADPKAVAEVQAIVDEEFSRVDPEGWE</sequence>
<organism evidence="1 2">
    <name type="scientific">Pseudobythopirellula maris</name>
    <dbReference type="NCBI Taxonomy" id="2527991"/>
    <lineage>
        <taxon>Bacteria</taxon>
        <taxon>Pseudomonadati</taxon>
        <taxon>Planctomycetota</taxon>
        <taxon>Planctomycetia</taxon>
        <taxon>Pirellulales</taxon>
        <taxon>Lacipirellulaceae</taxon>
        <taxon>Pseudobythopirellula</taxon>
    </lineage>
</organism>
<reference evidence="1 2" key="1">
    <citation type="submission" date="2019-02" db="EMBL/GenBank/DDBJ databases">
        <title>Deep-cultivation of Planctomycetes and their phenomic and genomic characterization uncovers novel biology.</title>
        <authorList>
            <person name="Wiegand S."/>
            <person name="Jogler M."/>
            <person name="Boedeker C."/>
            <person name="Pinto D."/>
            <person name="Vollmers J."/>
            <person name="Rivas-Marin E."/>
            <person name="Kohn T."/>
            <person name="Peeters S.H."/>
            <person name="Heuer A."/>
            <person name="Rast P."/>
            <person name="Oberbeckmann S."/>
            <person name="Bunk B."/>
            <person name="Jeske O."/>
            <person name="Meyerdierks A."/>
            <person name="Storesund J.E."/>
            <person name="Kallscheuer N."/>
            <person name="Luecker S."/>
            <person name="Lage O.M."/>
            <person name="Pohl T."/>
            <person name="Merkel B.J."/>
            <person name="Hornburger P."/>
            <person name="Mueller R.-W."/>
            <person name="Bruemmer F."/>
            <person name="Labrenz M."/>
            <person name="Spormann A.M."/>
            <person name="Op Den Camp H."/>
            <person name="Overmann J."/>
            <person name="Amann R."/>
            <person name="Jetten M.S.M."/>
            <person name="Mascher T."/>
            <person name="Medema M.H."/>
            <person name="Devos D.P."/>
            <person name="Kaster A.-K."/>
            <person name="Ovreas L."/>
            <person name="Rohde M."/>
            <person name="Galperin M.Y."/>
            <person name="Jogler C."/>
        </authorList>
    </citation>
    <scope>NUCLEOTIDE SEQUENCE [LARGE SCALE GENOMIC DNA]</scope>
    <source>
        <strain evidence="1 2">Mal64</strain>
    </source>
</reference>
<dbReference type="RefSeq" id="WP_146403478.1">
    <property type="nucleotide sequence ID" value="NZ_SJPQ01000006.1"/>
</dbReference>
<dbReference type="Proteomes" id="UP000315440">
    <property type="component" value="Unassembled WGS sequence"/>
</dbReference>
<name>A0A5C5ZG28_9BACT</name>
<keyword evidence="2" id="KW-1185">Reference proteome</keyword>
<comment type="caution">
    <text evidence="1">The sequence shown here is derived from an EMBL/GenBank/DDBJ whole genome shotgun (WGS) entry which is preliminary data.</text>
</comment>
<dbReference type="OrthoDB" id="338488at2"/>
<dbReference type="EMBL" id="SJPQ01000006">
    <property type="protein sequence ID" value="TWT86176.1"/>
    <property type="molecule type" value="Genomic_DNA"/>
</dbReference>